<evidence type="ECO:0000256" key="2">
    <source>
        <dbReference type="ARBA" id="ARBA00004496"/>
    </source>
</evidence>
<dbReference type="GO" id="GO:0018064">
    <property type="term" value="F:protein-L-histidine N-tele-methyltransferase activity"/>
    <property type="evidence" value="ECO:0007669"/>
    <property type="project" value="UniProtKB-EC"/>
</dbReference>
<comment type="subcellular location">
    <subcellularLocation>
        <location evidence="2">Cytoplasm</location>
    </subcellularLocation>
    <subcellularLocation>
        <location evidence="1">Nucleus</location>
    </subcellularLocation>
</comment>
<protein>
    <recommendedName>
        <fullName evidence="3">protein-histidine N-methyltransferase</fullName>
        <ecNumber evidence="3">2.1.1.85</ecNumber>
    </recommendedName>
</protein>
<dbReference type="Proteomes" id="UP000324832">
    <property type="component" value="Unassembled WGS sequence"/>
</dbReference>
<dbReference type="EMBL" id="FZQP02001226">
    <property type="protein sequence ID" value="VVC92149.1"/>
    <property type="molecule type" value="Genomic_DNA"/>
</dbReference>
<keyword evidence="11" id="KW-1185">Reference proteome</keyword>
<evidence type="ECO:0000256" key="3">
    <source>
        <dbReference type="ARBA" id="ARBA00012533"/>
    </source>
</evidence>
<keyword evidence="8" id="KW-0539">Nucleus</keyword>
<dbReference type="Pfam" id="PF10294">
    <property type="entry name" value="Methyltransf_16"/>
    <property type="match status" value="1"/>
</dbReference>
<comment type="similarity">
    <text evidence="9">Belongs to the methyltransferase superfamily. METTL18 family.</text>
</comment>
<sequence length="281" mass="32130">MASFKFNFNTPEKDPQLHEKDPIKWIEAVKIEIKDQAKNIDDIAKHAKMFACGEVNIGHVNTSVLQVKAENRTENVLELAEKEHSDLVPGKYEGGLKIWECTYDLIEYLEQEQIHFENLNVLDLGCGVGILGIYALLKGGVVTFQDYNKEIIENVTIFNVLLNIEDNSQGDKITDIEKCEFYSGDWESFNNILHNDFKYDVILTSETIYNTNNYDKLIKLFNQRLKKPGTVYVAAKNHYFGVGGGTKEFKKAIEESGKLKADIVWEKSSGIRREIIKIKQL</sequence>
<evidence type="ECO:0000256" key="1">
    <source>
        <dbReference type="ARBA" id="ARBA00004123"/>
    </source>
</evidence>
<dbReference type="EC" id="2.1.1.85" evidence="3"/>
<dbReference type="InterPro" id="IPR019410">
    <property type="entry name" value="Methyltransf_16"/>
</dbReference>
<dbReference type="PANTHER" id="PTHR14614">
    <property type="entry name" value="HEPATOCELLULAR CARCINOMA-ASSOCIATED ANTIGEN"/>
    <property type="match status" value="1"/>
</dbReference>
<keyword evidence="7" id="KW-0949">S-adenosyl-L-methionine</keyword>
<dbReference type="PANTHER" id="PTHR14614:SF39">
    <property type="entry name" value="HISTIDINE PROTEIN METHYLTRANSFERASE 1 HOMOLOG"/>
    <property type="match status" value="1"/>
</dbReference>
<evidence type="ECO:0000313" key="10">
    <source>
        <dbReference type="EMBL" id="VVC92149.1"/>
    </source>
</evidence>
<proteinExistence type="inferred from homology"/>
<reference evidence="10 11" key="1">
    <citation type="submission" date="2017-07" db="EMBL/GenBank/DDBJ databases">
        <authorList>
            <person name="Talla V."/>
            <person name="Backstrom N."/>
        </authorList>
    </citation>
    <scope>NUCLEOTIDE SEQUENCE [LARGE SCALE GENOMIC DNA]</scope>
</reference>
<name>A0A5E4Q4C7_9NEOP</name>
<evidence type="ECO:0000256" key="7">
    <source>
        <dbReference type="ARBA" id="ARBA00022691"/>
    </source>
</evidence>
<evidence type="ECO:0000256" key="6">
    <source>
        <dbReference type="ARBA" id="ARBA00022679"/>
    </source>
</evidence>
<evidence type="ECO:0000256" key="4">
    <source>
        <dbReference type="ARBA" id="ARBA00022490"/>
    </source>
</evidence>
<dbReference type="Gene3D" id="3.40.50.150">
    <property type="entry name" value="Vaccinia Virus protein VP39"/>
    <property type="match status" value="1"/>
</dbReference>
<accession>A0A5E4Q4C7</accession>
<gene>
    <name evidence="10" type="ORF">LSINAPIS_LOCUS4655</name>
</gene>
<keyword evidence="4" id="KW-0963">Cytoplasm</keyword>
<evidence type="ECO:0000256" key="9">
    <source>
        <dbReference type="ARBA" id="ARBA00038126"/>
    </source>
</evidence>
<evidence type="ECO:0000256" key="5">
    <source>
        <dbReference type="ARBA" id="ARBA00022603"/>
    </source>
</evidence>
<dbReference type="GO" id="GO:0005634">
    <property type="term" value="C:nucleus"/>
    <property type="evidence" value="ECO:0007669"/>
    <property type="project" value="UniProtKB-SubCell"/>
</dbReference>
<keyword evidence="5" id="KW-0489">Methyltransferase</keyword>
<evidence type="ECO:0000313" key="11">
    <source>
        <dbReference type="Proteomes" id="UP000324832"/>
    </source>
</evidence>
<dbReference type="GO" id="GO:0032259">
    <property type="term" value="P:methylation"/>
    <property type="evidence" value="ECO:0007669"/>
    <property type="project" value="UniProtKB-KW"/>
</dbReference>
<dbReference type="SUPFAM" id="SSF53335">
    <property type="entry name" value="S-adenosyl-L-methionine-dependent methyltransferases"/>
    <property type="match status" value="1"/>
</dbReference>
<organism evidence="10 11">
    <name type="scientific">Leptidea sinapis</name>
    <dbReference type="NCBI Taxonomy" id="189913"/>
    <lineage>
        <taxon>Eukaryota</taxon>
        <taxon>Metazoa</taxon>
        <taxon>Ecdysozoa</taxon>
        <taxon>Arthropoda</taxon>
        <taxon>Hexapoda</taxon>
        <taxon>Insecta</taxon>
        <taxon>Pterygota</taxon>
        <taxon>Neoptera</taxon>
        <taxon>Endopterygota</taxon>
        <taxon>Lepidoptera</taxon>
        <taxon>Glossata</taxon>
        <taxon>Ditrysia</taxon>
        <taxon>Papilionoidea</taxon>
        <taxon>Pieridae</taxon>
        <taxon>Dismorphiinae</taxon>
        <taxon>Leptidea</taxon>
    </lineage>
</organism>
<dbReference type="GO" id="GO:0005737">
    <property type="term" value="C:cytoplasm"/>
    <property type="evidence" value="ECO:0007669"/>
    <property type="project" value="UniProtKB-SubCell"/>
</dbReference>
<dbReference type="InterPro" id="IPR029063">
    <property type="entry name" value="SAM-dependent_MTases_sf"/>
</dbReference>
<keyword evidence="6" id="KW-0808">Transferase</keyword>
<evidence type="ECO:0000256" key="8">
    <source>
        <dbReference type="ARBA" id="ARBA00023242"/>
    </source>
</evidence>
<dbReference type="CDD" id="cd02440">
    <property type="entry name" value="AdoMet_MTases"/>
    <property type="match status" value="1"/>
</dbReference>
<dbReference type="AlphaFoldDB" id="A0A5E4Q4C7"/>